<dbReference type="EMBL" id="LBRE01000001">
    <property type="protein sequence ID" value="KKP93063.1"/>
    <property type="molecule type" value="Genomic_DNA"/>
</dbReference>
<organism evidence="7 8">
    <name type="scientific">candidate division WS6 bacterium GW2011_GWC1_36_11</name>
    <dbReference type="NCBI Taxonomy" id="1619090"/>
    <lineage>
        <taxon>Bacteria</taxon>
        <taxon>Candidatus Dojkabacteria</taxon>
    </lineage>
</organism>
<comment type="caution">
    <text evidence="7">The sequence shown here is derived from an EMBL/GenBank/DDBJ whole genome shotgun (WGS) entry which is preliminary data.</text>
</comment>
<dbReference type="PANTHER" id="PTHR33317:SF4">
    <property type="entry name" value="POLYNUCLEOTIDYL TRANSFERASE, RIBONUCLEASE H-LIKE SUPERFAMILY PROTEIN"/>
    <property type="match status" value="1"/>
</dbReference>
<dbReference type="GO" id="GO:0016788">
    <property type="term" value="F:hydrolase activity, acting on ester bonds"/>
    <property type="evidence" value="ECO:0007669"/>
    <property type="project" value="UniProtKB-UniRule"/>
</dbReference>
<evidence type="ECO:0000256" key="5">
    <source>
        <dbReference type="HAMAP-Rule" id="MF_00651"/>
    </source>
</evidence>
<dbReference type="InterPro" id="IPR037027">
    <property type="entry name" value="YqgF/RNaseH-like_dom_sf"/>
</dbReference>
<feature type="domain" description="YqgF/RNase H-like" evidence="6">
    <location>
        <begin position="4"/>
        <end position="107"/>
    </location>
</feature>
<dbReference type="HAMAP" id="MF_00651">
    <property type="entry name" value="Nuclease_YqgF"/>
    <property type="match status" value="1"/>
</dbReference>
<dbReference type="InterPro" id="IPR005227">
    <property type="entry name" value="YqgF"/>
</dbReference>
<dbReference type="SUPFAM" id="SSF53098">
    <property type="entry name" value="Ribonuclease H-like"/>
    <property type="match status" value="1"/>
</dbReference>
<evidence type="ECO:0000259" key="6">
    <source>
        <dbReference type="SMART" id="SM00732"/>
    </source>
</evidence>
<comment type="subcellular location">
    <subcellularLocation>
        <location evidence="5">Cytoplasm</location>
    </subcellularLocation>
</comment>
<evidence type="ECO:0000256" key="2">
    <source>
        <dbReference type="ARBA" id="ARBA00022517"/>
    </source>
</evidence>
<dbReference type="Gene3D" id="3.30.420.140">
    <property type="entry name" value="YqgF/RNase H-like domain"/>
    <property type="match status" value="1"/>
</dbReference>
<comment type="similarity">
    <text evidence="5">Belongs to the YqgF HJR family.</text>
</comment>
<reference evidence="7 8" key="1">
    <citation type="journal article" date="2015" name="Nature">
        <title>rRNA introns, odd ribosomes, and small enigmatic genomes across a large radiation of phyla.</title>
        <authorList>
            <person name="Brown C.T."/>
            <person name="Hug L.A."/>
            <person name="Thomas B.C."/>
            <person name="Sharon I."/>
            <person name="Castelle C.J."/>
            <person name="Singh A."/>
            <person name="Wilkins M.J."/>
            <person name="Williams K.H."/>
            <person name="Banfield J.F."/>
        </authorList>
    </citation>
    <scope>NUCLEOTIDE SEQUENCE [LARGE SCALE GENOMIC DNA]</scope>
</reference>
<evidence type="ECO:0000313" key="8">
    <source>
        <dbReference type="Proteomes" id="UP000034140"/>
    </source>
</evidence>
<dbReference type="EC" id="3.1.-.-" evidence="5"/>
<dbReference type="CDD" id="cd16964">
    <property type="entry name" value="YqgF"/>
    <property type="match status" value="1"/>
</dbReference>
<keyword evidence="3 5" id="KW-0540">Nuclease</keyword>
<keyword evidence="4 5" id="KW-0378">Hydrolase</keyword>
<dbReference type="GO" id="GO:0000967">
    <property type="term" value="P:rRNA 5'-end processing"/>
    <property type="evidence" value="ECO:0007669"/>
    <property type="project" value="UniProtKB-UniRule"/>
</dbReference>
<name>A0A0G0DI41_9BACT</name>
<evidence type="ECO:0000313" key="7">
    <source>
        <dbReference type="EMBL" id="KKP93063.1"/>
    </source>
</evidence>
<keyword evidence="1 5" id="KW-0963">Cytoplasm</keyword>
<dbReference type="InterPro" id="IPR012337">
    <property type="entry name" value="RNaseH-like_sf"/>
</dbReference>
<dbReference type="InterPro" id="IPR006641">
    <property type="entry name" value="YqgF/RNaseH-like_dom"/>
</dbReference>
<evidence type="ECO:0000256" key="3">
    <source>
        <dbReference type="ARBA" id="ARBA00022722"/>
    </source>
</evidence>
<dbReference type="NCBIfam" id="TIGR00250">
    <property type="entry name" value="RNAse_H_YqgF"/>
    <property type="match status" value="1"/>
</dbReference>
<dbReference type="SMART" id="SM00732">
    <property type="entry name" value="YqgFc"/>
    <property type="match status" value="1"/>
</dbReference>
<dbReference type="Proteomes" id="UP000034140">
    <property type="component" value="Unassembled WGS sequence"/>
</dbReference>
<dbReference type="PANTHER" id="PTHR33317">
    <property type="entry name" value="POLYNUCLEOTIDYL TRANSFERASE, RIBONUCLEASE H-LIKE SUPERFAMILY PROTEIN"/>
    <property type="match status" value="1"/>
</dbReference>
<evidence type="ECO:0000256" key="1">
    <source>
        <dbReference type="ARBA" id="ARBA00022490"/>
    </source>
</evidence>
<dbReference type="Pfam" id="PF03652">
    <property type="entry name" value="RuvX"/>
    <property type="match status" value="1"/>
</dbReference>
<gene>
    <name evidence="7" type="ORF">UR96_C0001G0004</name>
</gene>
<dbReference type="GO" id="GO:0004518">
    <property type="term" value="F:nuclease activity"/>
    <property type="evidence" value="ECO:0007669"/>
    <property type="project" value="UniProtKB-KW"/>
</dbReference>
<accession>A0A0G0DI41</accession>
<dbReference type="GO" id="GO:0005829">
    <property type="term" value="C:cytosol"/>
    <property type="evidence" value="ECO:0007669"/>
    <property type="project" value="TreeGrafter"/>
</dbReference>
<evidence type="ECO:0000256" key="4">
    <source>
        <dbReference type="ARBA" id="ARBA00022801"/>
    </source>
</evidence>
<protein>
    <recommendedName>
        <fullName evidence="5">Putative pre-16S rRNA nuclease</fullName>
        <ecNumber evidence="5">3.1.-.-</ecNumber>
    </recommendedName>
</protein>
<proteinExistence type="inferred from homology"/>
<dbReference type="AlphaFoldDB" id="A0A0G0DI41"/>
<sequence>MIEYPILAIDYGKKHFGLAISDSKGIIASPLDVLSITENHGQTDIILQIVEICKEYRVKTILLGYPQAFAESHNATQKHISQFEYKLKGNTDIPIILYDESFSTTSAENMLISSGQNTKGFRKKIDKIAATVFLQEFLNSKH</sequence>
<keyword evidence="2 5" id="KW-0690">Ribosome biogenesis</keyword>
<comment type="function">
    <text evidence="5">Could be a nuclease involved in processing of the 5'-end of pre-16S rRNA.</text>
</comment>